<name>A0A410QC83_9FIRM</name>
<accession>A0A410QC83</accession>
<dbReference type="OrthoDB" id="1452394at1239"/>
<dbReference type="SUPFAM" id="SSF102114">
    <property type="entry name" value="Radical SAM enzymes"/>
    <property type="match status" value="1"/>
</dbReference>
<evidence type="ECO:0000313" key="1">
    <source>
        <dbReference type="EMBL" id="QAT61464.1"/>
    </source>
</evidence>
<protein>
    <submittedName>
        <fullName evidence="1">Uncharacterized protein</fullName>
    </submittedName>
</protein>
<sequence length="179" mass="20946">MSEMKIMTSGKFDPLKNKHQRIKISTHLLNSEDTMLEAKKIGIKRYIYPIEAFNSDVRKNLMTNSKLIENKGDVTFDDIMKILEKASNIFGKENIEPVIVIGLDTYEDTINNVRRLKNEGYTLLTRNIFRIYDNDQFDIYKMNLEEIIAANEEINILFPLGYKQVVDLNDNKINMNYKI</sequence>
<dbReference type="KEGG" id="spoa:EQM13_07670"/>
<gene>
    <name evidence="1" type="ORF">EQM13_07670</name>
</gene>
<dbReference type="EMBL" id="CP035282">
    <property type="protein sequence ID" value="QAT61464.1"/>
    <property type="molecule type" value="Genomic_DNA"/>
</dbReference>
<evidence type="ECO:0000313" key="2">
    <source>
        <dbReference type="Proteomes" id="UP000287969"/>
    </source>
</evidence>
<dbReference type="RefSeq" id="WP_128752373.1">
    <property type="nucleotide sequence ID" value="NZ_CP035282.1"/>
</dbReference>
<proteinExistence type="predicted"/>
<dbReference type="Proteomes" id="UP000287969">
    <property type="component" value="Chromosome"/>
</dbReference>
<dbReference type="AlphaFoldDB" id="A0A410QC83"/>
<organism evidence="1 2">
    <name type="scientific">Acidilutibacter cellobiosedens</name>
    <dbReference type="NCBI Taxonomy" id="2507161"/>
    <lineage>
        <taxon>Bacteria</taxon>
        <taxon>Bacillati</taxon>
        <taxon>Bacillota</taxon>
        <taxon>Tissierellia</taxon>
        <taxon>Tissierellales</taxon>
        <taxon>Acidilutibacteraceae</taxon>
        <taxon>Acidilutibacter</taxon>
    </lineage>
</organism>
<reference evidence="2" key="1">
    <citation type="submission" date="2019-01" db="EMBL/GenBank/DDBJ databases">
        <title>Draft genomes of a novel of Sporanaerobacter strains.</title>
        <authorList>
            <person name="Ma S."/>
        </authorList>
    </citation>
    <scope>NUCLEOTIDE SEQUENCE [LARGE SCALE GENOMIC DNA]</scope>
    <source>
        <strain evidence="2">NJN-17</strain>
    </source>
</reference>
<keyword evidence="2" id="KW-1185">Reference proteome</keyword>
<dbReference type="InterPro" id="IPR058240">
    <property type="entry name" value="rSAM_sf"/>
</dbReference>